<name>A0A072V9N4_MEDTR</name>
<dbReference type="GO" id="GO:0006508">
    <property type="term" value="P:proteolysis"/>
    <property type="evidence" value="ECO:0007669"/>
    <property type="project" value="UniProtKB-KW"/>
</dbReference>
<dbReference type="Proteomes" id="UP000002051">
    <property type="component" value="Chromosome 2"/>
</dbReference>
<reference evidence="1 3" key="1">
    <citation type="journal article" date="2011" name="Nature">
        <title>The Medicago genome provides insight into the evolution of rhizobial symbioses.</title>
        <authorList>
            <person name="Young N.D."/>
            <person name="Debelle F."/>
            <person name="Oldroyd G.E."/>
            <person name="Geurts R."/>
            <person name="Cannon S.B."/>
            <person name="Udvardi M.K."/>
            <person name="Benedito V.A."/>
            <person name="Mayer K.F."/>
            <person name="Gouzy J."/>
            <person name="Schoof H."/>
            <person name="Van de Peer Y."/>
            <person name="Proost S."/>
            <person name="Cook D.R."/>
            <person name="Meyers B.C."/>
            <person name="Spannagl M."/>
            <person name="Cheung F."/>
            <person name="De Mita S."/>
            <person name="Krishnakumar V."/>
            <person name="Gundlach H."/>
            <person name="Zhou S."/>
            <person name="Mudge J."/>
            <person name="Bharti A.K."/>
            <person name="Murray J.D."/>
            <person name="Naoumkina M.A."/>
            <person name="Rosen B."/>
            <person name="Silverstein K.A."/>
            <person name="Tang H."/>
            <person name="Rombauts S."/>
            <person name="Zhao P.X."/>
            <person name="Zhou P."/>
            <person name="Barbe V."/>
            <person name="Bardou P."/>
            <person name="Bechner M."/>
            <person name="Bellec A."/>
            <person name="Berger A."/>
            <person name="Berges H."/>
            <person name="Bidwell S."/>
            <person name="Bisseling T."/>
            <person name="Choisne N."/>
            <person name="Couloux A."/>
            <person name="Denny R."/>
            <person name="Deshpande S."/>
            <person name="Dai X."/>
            <person name="Doyle J.J."/>
            <person name="Dudez A.M."/>
            <person name="Farmer A.D."/>
            <person name="Fouteau S."/>
            <person name="Franken C."/>
            <person name="Gibelin C."/>
            <person name="Gish J."/>
            <person name="Goldstein S."/>
            <person name="Gonzalez A.J."/>
            <person name="Green P.J."/>
            <person name="Hallab A."/>
            <person name="Hartog M."/>
            <person name="Hua A."/>
            <person name="Humphray S.J."/>
            <person name="Jeong D.H."/>
            <person name="Jing Y."/>
            <person name="Jocker A."/>
            <person name="Kenton S.M."/>
            <person name="Kim D.J."/>
            <person name="Klee K."/>
            <person name="Lai H."/>
            <person name="Lang C."/>
            <person name="Lin S."/>
            <person name="Macmil S.L."/>
            <person name="Magdelenat G."/>
            <person name="Matthews L."/>
            <person name="McCorrison J."/>
            <person name="Monaghan E.L."/>
            <person name="Mun J.H."/>
            <person name="Najar F.Z."/>
            <person name="Nicholson C."/>
            <person name="Noirot C."/>
            <person name="O'Bleness M."/>
            <person name="Paule C.R."/>
            <person name="Poulain J."/>
            <person name="Prion F."/>
            <person name="Qin B."/>
            <person name="Qu C."/>
            <person name="Retzel E.F."/>
            <person name="Riddle C."/>
            <person name="Sallet E."/>
            <person name="Samain S."/>
            <person name="Samson N."/>
            <person name="Sanders I."/>
            <person name="Saurat O."/>
            <person name="Scarpelli C."/>
            <person name="Schiex T."/>
            <person name="Segurens B."/>
            <person name="Severin A.J."/>
            <person name="Sherrier D.J."/>
            <person name="Shi R."/>
            <person name="Sims S."/>
            <person name="Singer S.R."/>
            <person name="Sinharoy S."/>
            <person name="Sterck L."/>
            <person name="Viollet A."/>
            <person name="Wang B.B."/>
            <person name="Wang K."/>
            <person name="Wang M."/>
            <person name="Wang X."/>
            <person name="Warfsmann J."/>
            <person name="Weissenbach J."/>
            <person name="White D.D."/>
            <person name="White J.D."/>
            <person name="Wiley G.B."/>
            <person name="Wincker P."/>
            <person name="Xing Y."/>
            <person name="Yang L."/>
            <person name="Yao Z."/>
            <person name="Ying F."/>
            <person name="Zhai J."/>
            <person name="Zhou L."/>
            <person name="Zuber A."/>
            <person name="Denarie J."/>
            <person name="Dixon R.A."/>
            <person name="May G.D."/>
            <person name="Schwartz D.C."/>
            <person name="Rogers J."/>
            <person name="Quetier F."/>
            <person name="Town C.D."/>
            <person name="Roe B.A."/>
        </authorList>
    </citation>
    <scope>NUCLEOTIDE SEQUENCE [LARGE SCALE GENOMIC DNA]</scope>
    <source>
        <strain evidence="1">A17</strain>
        <strain evidence="2 3">cv. Jemalong A17</strain>
    </source>
</reference>
<dbReference type="Gene3D" id="2.40.70.10">
    <property type="entry name" value="Acid Proteases"/>
    <property type="match status" value="1"/>
</dbReference>
<dbReference type="GO" id="GO:0008233">
    <property type="term" value="F:peptidase activity"/>
    <property type="evidence" value="ECO:0007669"/>
    <property type="project" value="UniProtKB-KW"/>
</dbReference>
<reference evidence="2" key="3">
    <citation type="submission" date="2015-04" db="UniProtKB">
        <authorList>
            <consortium name="EnsemblPlants"/>
        </authorList>
    </citation>
    <scope>IDENTIFICATION</scope>
    <source>
        <strain evidence="2">cv. Jemalong A17</strain>
    </source>
</reference>
<evidence type="ECO:0000313" key="2">
    <source>
        <dbReference type="EnsemblPlants" id="KEH38108"/>
    </source>
</evidence>
<keyword evidence="1" id="KW-0645">Protease</keyword>
<dbReference type="HOGENOM" id="CLU_1167370_0_0_1"/>
<dbReference type="EMBL" id="CM001218">
    <property type="protein sequence ID" value="KEH38108.1"/>
    <property type="molecule type" value="Genomic_DNA"/>
</dbReference>
<dbReference type="InterPro" id="IPR021109">
    <property type="entry name" value="Peptidase_aspartic_dom_sf"/>
</dbReference>
<keyword evidence="3" id="KW-1185">Reference proteome</keyword>
<dbReference type="STRING" id="3880.A0A072V9N4"/>
<dbReference type="EnsemblPlants" id="KEH38108">
    <property type="protein sequence ID" value="KEH38108"/>
    <property type="gene ID" value="MTR_2g461440"/>
</dbReference>
<dbReference type="SUPFAM" id="SSF50630">
    <property type="entry name" value="Acid proteases"/>
    <property type="match status" value="1"/>
</dbReference>
<dbReference type="PANTHER" id="PTHR33067:SF31">
    <property type="entry name" value="RNA-DIRECTED DNA POLYMERASE"/>
    <property type="match status" value="1"/>
</dbReference>
<gene>
    <name evidence="1" type="ordered locus">MTR_2g461440</name>
</gene>
<organism evidence="1 3">
    <name type="scientific">Medicago truncatula</name>
    <name type="common">Barrel medic</name>
    <name type="synonym">Medicago tribuloides</name>
    <dbReference type="NCBI Taxonomy" id="3880"/>
    <lineage>
        <taxon>Eukaryota</taxon>
        <taxon>Viridiplantae</taxon>
        <taxon>Streptophyta</taxon>
        <taxon>Embryophyta</taxon>
        <taxon>Tracheophyta</taxon>
        <taxon>Spermatophyta</taxon>
        <taxon>Magnoliopsida</taxon>
        <taxon>eudicotyledons</taxon>
        <taxon>Gunneridae</taxon>
        <taxon>Pentapetalae</taxon>
        <taxon>rosids</taxon>
        <taxon>fabids</taxon>
        <taxon>Fabales</taxon>
        <taxon>Fabaceae</taxon>
        <taxon>Papilionoideae</taxon>
        <taxon>50 kb inversion clade</taxon>
        <taxon>NPAAA clade</taxon>
        <taxon>Hologalegina</taxon>
        <taxon>IRL clade</taxon>
        <taxon>Trifolieae</taxon>
        <taxon>Medicago</taxon>
    </lineage>
</organism>
<evidence type="ECO:0000313" key="3">
    <source>
        <dbReference type="Proteomes" id="UP000002051"/>
    </source>
</evidence>
<accession>A0A072V9N4</accession>
<protein>
    <submittedName>
        <fullName evidence="1">Aspartyl protease</fullName>
    </submittedName>
</protein>
<sequence length="238" mass="26320">MGNNFEIKFALLNLVQQNQFSGSPTEDPNLHISSFLRLSGTIEENQEAAKDHKETIDLTRDSSAIIKEPPPKLRDPGSFAISCVIGSETISKALCDLGVSVSLLPLSLFKKMGIGGLKPTKMTLKLAGRSTIQPVGYVEDIPVKIEGMYIPTDFMVVDIEEDHDCPMILGRLFLATAVAIVDVKNGRIVFQVSDEMVGFELENVMKGPALYSYCMIKDHDVKERFLASSIQYDLFDPF</sequence>
<dbReference type="PANTHER" id="PTHR33067">
    <property type="entry name" value="RNA-DIRECTED DNA POLYMERASE-RELATED"/>
    <property type="match status" value="1"/>
</dbReference>
<evidence type="ECO:0000313" key="1">
    <source>
        <dbReference type="EMBL" id="KEH38108.1"/>
    </source>
</evidence>
<keyword evidence="1" id="KW-0378">Hydrolase</keyword>
<dbReference type="AlphaFoldDB" id="A0A072V9N4"/>
<reference evidence="1 3" key="2">
    <citation type="journal article" date="2014" name="BMC Genomics">
        <title>An improved genome release (version Mt4.0) for the model legume Medicago truncatula.</title>
        <authorList>
            <person name="Tang H."/>
            <person name="Krishnakumar V."/>
            <person name="Bidwell S."/>
            <person name="Rosen B."/>
            <person name="Chan A."/>
            <person name="Zhou S."/>
            <person name="Gentzbittel L."/>
            <person name="Childs K.L."/>
            <person name="Yandell M."/>
            <person name="Gundlach H."/>
            <person name="Mayer K.F."/>
            <person name="Schwartz D.C."/>
            <person name="Town C.D."/>
        </authorList>
    </citation>
    <scope>GENOME REANNOTATION</scope>
    <source>
        <strain evidence="1">A17</strain>
        <strain evidence="2 3">cv. Jemalong A17</strain>
    </source>
</reference>
<proteinExistence type="predicted"/>
<dbReference type="CDD" id="cd00303">
    <property type="entry name" value="retropepsin_like"/>
    <property type="match status" value="1"/>
</dbReference>